<comment type="caution">
    <text evidence="2">The sequence shown here is derived from an EMBL/GenBank/DDBJ whole genome shotgun (WGS) entry which is preliminary data.</text>
</comment>
<proteinExistence type="predicted"/>
<feature type="region of interest" description="Disordered" evidence="1">
    <location>
        <begin position="195"/>
        <end position="220"/>
    </location>
</feature>
<evidence type="ECO:0000256" key="1">
    <source>
        <dbReference type="SAM" id="MobiDB-lite"/>
    </source>
</evidence>
<organism evidence="2 3">
    <name type="scientific">Drechslerella dactyloides</name>
    <name type="common">Nematode-trapping fungus</name>
    <name type="synonym">Arthrobotrys dactyloides</name>
    <dbReference type="NCBI Taxonomy" id="74499"/>
    <lineage>
        <taxon>Eukaryota</taxon>
        <taxon>Fungi</taxon>
        <taxon>Dikarya</taxon>
        <taxon>Ascomycota</taxon>
        <taxon>Pezizomycotina</taxon>
        <taxon>Orbiliomycetes</taxon>
        <taxon>Orbiliales</taxon>
        <taxon>Orbiliaceae</taxon>
        <taxon>Drechslerella</taxon>
    </lineage>
</organism>
<dbReference type="Proteomes" id="UP001221413">
    <property type="component" value="Unassembled WGS sequence"/>
</dbReference>
<gene>
    <name evidence="2" type="ORF">Dda_6982</name>
</gene>
<dbReference type="AlphaFoldDB" id="A0AAD6NH49"/>
<feature type="compositionally biased region" description="Low complexity" evidence="1">
    <location>
        <begin position="195"/>
        <end position="205"/>
    </location>
</feature>
<evidence type="ECO:0000313" key="3">
    <source>
        <dbReference type="Proteomes" id="UP001221413"/>
    </source>
</evidence>
<reference evidence="2" key="1">
    <citation type="submission" date="2023-01" db="EMBL/GenBank/DDBJ databases">
        <title>The chitinases involved in constricting ring structure development in the nematode-trapping fungus Drechslerella dactyloides.</title>
        <authorList>
            <person name="Wang R."/>
            <person name="Zhang L."/>
            <person name="Tang P."/>
            <person name="Li S."/>
            <person name="Liang L."/>
        </authorList>
    </citation>
    <scope>NUCLEOTIDE SEQUENCE</scope>
    <source>
        <strain evidence="2">YMF1.00031</strain>
    </source>
</reference>
<keyword evidence="3" id="KW-1185">Reference proteome</keyword>
<protein>
    <submittedName>
        <fullName evidence="2">Uncharacterized protein</fullName>
    </submittedName>
</protein>
<feature type="region of interest" description="Disordered" evidence="1">
    <location>
        <begin position="1"/>
        <end position="25"/>
    </location>
</feature>
<accession>A0AAD6NH49</accession>
<dbReference type="EMBL" id="JAQGDS010000009">
    <property type="protein sequence ID" value="KAJ6258069.1"/>
    <property type="molecule type" value="Genomic_DNA"/>
</dbReference>
<name>A0AAD6NH49_DREDA</name>
<evidence type="ECO:0000313" key="2">
    <source>
        <dbReference type="EMBL" id="KAJ6258069.1"/>
    </source>
</evidence>
<sequence>MSNRSRDAKNIASEMSGKSARRTKKRKIMIAPLRSQHQTISASWGLGPSAAMASEAEIKEYLDEMKGHFQYYASAQKARLEMGIPGTAANRTHADDLTWKAIKKSVKAILKPYNLEGRQPTIEEQLTIANEIEKSQPLKDLCDANGQSPRYFVSWLIHSVVRNQNIVRKRKEMRQTSPGGEIGDSIYELDAEASSTTLDDTTPSSEPASGKGFSIQNLLN</sequence>